<reference evidence="1 2" key="1">
    <citation type="submission" date="2014-04" db="EMBL/GenBank/DDBJ databases">
        <authorList>
            <consortium name="DOE Joint Genome Institute"/>
            <person name="Kuo A."/>
            <person name="Kohler A."/>
            <person name="Nagy L.G."/>
            <person name="Floudas D."/>
            <person name="Copeland A."/>
            <person name="Barry K.W."/>
            <person name="Cichocki N."/>
            <person name="Veneault-Fourrey C."/>
            <person name="LaButti K."/>
            <person name="Lindquist E.A."/>
            <person name="Lipzen A."/>
            <person name="Lundell T."/>
            <person name="Morin E."/>
            <person name="Murat C."/>
            <person name="Sun H."/>
            <person name="Tunlid A."/>
            <person name="Henrissat B."/>
            <person name="Grigoriev I.V."/>
            <person name="Hibbett D.S."/>
            <person name="Martin F."/>
            <person name="Nordberg H.P."/>
            <person name="Cantor M.N."/>
            <person name="Hua S.X."/>
        </authorList>
    </citation>
    <scope>NUCLEOTIDE SEQUENCE [LARGE SCALE GENOMIC DNA]</scope>
    <source>
        <strain evidence="1 2">LaAM-08-1</strain>
    </source>
</reference>
<dbReference type="Proteomes" id="UP000054477">
    <property type="component" value="Unassembled WGS sequence"/>
</dbReference>
<evidence type="ECO:0000313" key="1">
    <source>
        <dbReference type="EMBL" id="KIJ97231.1"/>
    </source>
</evidence>
<proteinExistence type="predicted"/>
<name>A0A0C9XHU1_9AGAR</name>
<gene>
    <name evidence="1" type="ORF">K443DRAFT_681707</name>
</gene>
<evidence type="ECO:0000313" key="2">
    <source>
        <dbReference type="Proteomes" id="UP000054477"/>
    </source>
</evidence>
<dbReference type="HOGENOM" id="CLU_829151_0_0_1"/>
<dbReference type="AlphaFoldDB" id="A0A0C9XHU1"/>
<dbReference type="EMBL" id="KN838699">
    <property type="protein sequence ID" value="KIJ97231.1"/>
    <property type="molecule type" value="Genomic_DNA"/>
</dbReference>
<dbReference type="OrthoDB" id="2774821at2759"/>
<sequence>MATPSPPAKALTVLRATFVKIEEKLIESIITHQLFARDLYKLQPQYASKEDLREGSLYKNPGAVLHPLHVYFAILSEYLNYSAITLVFFRYLNHLRDLINVYEWPTVLEYHQSYFDQRVFDMRAWGDYGSWGLADYKLMNQLGFTHHCMSTPEIIVPTQQLEALGYREEPLLPITFILRRMTDPFGDGEYRYGHDIWTVKHTIYEQLSLSDLPPPFKDFYVHYGIFDGTNLIKGNPDKGELSVKEVIKLLSYEGGKIPFLNLVGYNCFENSKRDAKKKRSKVQAKAK</sequence>
<protein>
    <submittedName>
        <fullName evidence="1">Unplaced genomic scaffold K443scaffold_164, whole genome shotgun sequence</fullName>
    </submittedName>
</protein>
<keyword evidence="2" id="KW-1185">Reference proteome</keyword>
<organism evidence="1 2">
    <name type="scientific">Laccaria amethystina LaAM-08-1</name>
    <dbReference type="NCBI Taxonomy" id="1095629"/>
    <lineage>
        <taxon>Eukaryota</taxon>
        <taxon>Fungi</taxon>
        <taxon>Dikarya</taxon>
        <taxon>Basidiomycota</taxon>
        <taxon>Agaricomycotina</taxon>
        <taxon>Agaricomycetes</taxon>
        <taxon>Agaricomycetidae</taxon>
        <taxon>Agaricales</taxon>
        <taxon>Agaricineae</taxon>
        <taxon>Hydnangiaceae</taxon>
        <taxon>Laccaria</taxon>
    </lineage>
</organism>
<dbReference type="STRING" id="1095629.A0A0C9XHU1"/>
<accession>A0A0C9XHU1</accession>
<reference evidence="2" key="2">
    <citation type="submission" date="2015-01" db="EMBL/GenBank/DDBJ databases">
        <title>Evolutionary Origins and Diversification of the Mycorrhizal Mutualists.</title>
        <authorList>
            <consortium name="DOE Joint Genome Institute"/>
            <consortium name="Mycorrhizal Genomics Consortium"/>
            <person name="Kohler A."/>
            <person name="Kuo A."/>
            <person name="Nagy L.G."/>
            <person name="Floudas D."/>
            <person name="Copeland A."/>
            <person name="Barry K.W."/>
            <person name="Cichocki N."/>
            <person name="Veneault-Fourrey C."/>
            <person name="LaButti K."/>
            <person name="Lindquist E.A."/>
            <person name="Lipzen A."/>
            <person name="Lundell T."/>
            <person name="Morin E."/>
            <person name="Murat C."/>
            <person name="Riley R."/>
            <person name="Ohm R."/>
            <person name="Sun H."/>
            <person name="Tunlid A."/>
            <person name="Henrissat B."/>
            <person name="Grigoriev I.V."/>
            <person name="Hibbett D.S."/>
            <person name="Martin F."/>
        </authorList>
    </citation>
    <scope>NUCLEOTIDE SEQUENCE [LARGE SCALE GENOMIC DNA]</scope>
    <source>
        <strain evidence="2">LaAM-08-1</strain>
    </source>
</reference>